<dbReference type="RefSeq" id="WP_248160283.1">
    <property type="nucleotide sequence ID" value="NZ_JAKZAJ010000005.1"/>
</dbReference>
<dbReference type="Pfam" id="PF20181">
    <property type="entry name" value="DUF6544"/>
    <property type="match status" value="1"/>
</dbReference>
<name>A0ABW0RMF8_9GAMM</name>
<proteinExistence type="predicted"/>
<dbReference type="EMBL" id="JBHSNL010000004">
    <property type="protein sequence ID" value="MFC5545982.1"/>
    <property type="molecule type" value="Genomic_DNA"/>
</dbReference>
<evidence type="ECO:0000313" key="1">
    <source>
        <dbReference type="EMBL" id="MFC5545982.1"/>
    </source>
</evidence>
<evidence type="ECO:0000313" key="2">
    <source>
        <dbReference type="Proteomes" id="UP001596055"/>
    </source>
</evidence>
<keyword evidence="2" id="KW-1185">Reference proteome</keyword>
<sequence>MLQLILLCLFLFALSLFGGLGVLRYSERRAEERAVDDMAQTQPREPAYFDPALVDHLPEPARRFFHYAIKPGARLFTVARLTMTGKFGMGSRDKPDYLPMSARQVLAMPTGFVWAMRARRGLMTISGSDSDRWTRFWLMGFIPVARMGGTHDHALSAFGRYVAEAVFWTPAAVLPGPNVRWELVDVDTARVTVRHQGLSQSVDVTVAPDGQPVQVRLDRWSNANPDREYRWQPFGGYLSAFREVEGFRLPHHVEAGNFFGTDRYFPFFVVDVGQIRFQPLTDGQSPTV</sequence>
<dbReference type="InterPro" id="IPR046674">
    <property type="entry name" value="DUF6544"/>
</dbReference>
<organism evidence="1 2">
    <name type="scientific">Marinobacter koreensis</name>
    <dbReference type="NCBI Taxonomy" id="335974"/>
    <lineage>
        <taxon>Bacteria</taxon>
        <taxon>Pseudomonadati</taxon>
        <taxon>Pseudomonadota</taxon>
        <taxon>Gammaproteobacteria</taxon>
        <taxon>Pseudomonadales</taxon>
        <taxon>Marinobacteraceae</taxon>
        <taxon>Marinobacter</taxon>
    </lineage>
</organism>
<protein>
    <submittedName>
        <fullName evidence="1">DUF6544 family protein</fullName>
    </submittedName>
</protein>
<reference evidence="2" key="1">
    <citation type="journal article" date="2019" name="Int. J. Syst. Evol. Microbiol.">
        <title>The Global Catalogue of Microorganisms (GCM) 10K type strain sequencing project: providing services to taxonomists for standard genome sequencing and annotation.</title>
        <authorList>
            <consortium name="The Broad Institute Genomics Platform"/>
            <consortium name="The Broad Institute Genome Sequencing Center for Infectious Disease"/>
            <person name="Wu L."/>
            <person name="Ma J."/>
        </authorList>
    </citation>
    <scope>NUCLEOTIDE SEQUENCE [LARGE SCALE GENOMIC DNA]</scope>
    <source>
        <strain evidence="2">CGMCC 4.1799</strain>
    </source>
</reference>
<accession>A0ABW0RMF8</accession>
<comment type="caution">
    <text evidence="1">The sequence shown here is derived from an EMBL/GenBank/DDBJ whole genome shotgun (WGS) entry which is preliminary data.</text>
</comment>
<dbReference type="Proteomes" id="UP001596055">
    <property type="component" value="Unassembled WGS sequence"/>
</dbReference>
<gene>
    <name evidence="1" type="ORF">ACFPQA_13020</name>
</gene>